<keyword evidence="3" id="KW-1185">Reference proteome</keyword>
<protein>
    <submittedName>
        <fullName evidence="2">Uncharacterized protein</fullName>
    </submittedName>
</protein>
<dbReference type="KEGG" id="thao:NI17_024085"/>
<name>A0A399FU96_9ACTN</name>
<evidence type="ECO:0000256" key="1">
    <source>
        <dbReference type="SAM" id="MobiDB-lite"/>
    </source>
</evidence>
<organism evidence="2 3">
    <name type="scientific">Thermobifida halotolerans</name>
    <dbReference type="NCBI Taxonomy" id="483545"/>
    <lineage>
        <taxon>Bacteria</taxon>
        <taxon>Bacillati</taxon>
        <taxon>Actinomycetota</taxon>
        <taxon>Actinomycetes</taxon>
        <taxon>Streptosporangiales</taxon>
        <taxon>Nocardiopsidaceae</taxon>
        <taxon>Thermobifida</taxon>
    </lineage>
</organism>
<evidence type="ECO:0000313" key="3">
    <source>
        <dbReference type="Proteomes" id="UP000265719"/>
    </source>
</evidence>
<gene>
    <name evidence="2" type="ORF">NI17_024085</name>
</gene>
<sequence length="97" mass="11503">MIRIVSSRRWRELGETARTHVDAAIRLQEEVNLLGRRSAERVTEARAEAVEHARTVARLESRIRELDRIVAVQAERLRRRRQAHRDTEAELERERAR</sequence>
<reference evidence="2" key="1">
    <citation type="submission" date="2020-10" db="EMBL/GenBank/DDBJ databases">
        <title>De novo genome project of the cellulose decomposer Thermobifida halotolerans type strain.</title>
        <authorList>
            <person name="Nagy I."/>
            <person name="Horvath B."/>
            <person name="Kukolya J."/>
            <person name="Nagy I."/>
            <person name="Orsini M."/>
        </authorList>
    </citation>
    <scope>NUCLEOTIDE SEQUENCE</scope>
    <source>
        <strain evidence="2">DSM 44931</strain>
        <plasmid evidence="2">pTH1</plasmid>
    </source>
</reference>
<accession>A0A399FU96</accession>
<dbReference type="EMBL" id="CP063197">
    <property type="protein sequence ID" value="UOE22294.1"/>
    <property type="molecule type" value="Genomic_DNA"/>
</dbReference>
<evidence type="ECO:0000313" key="2">
    <source>
        <dbReference type="EMBL" id="UOE22294.1"/>
    </source>
</evidence>
<dbReference type="Proteomes" id="UP000265719">
    <property type="component" value="Plasmid pTH1"/>
</dbReference>
<proteinExistence type="predicted"/>
<dbReference type="RefSeq" id="WP_068693635.1">
    <property type="nucleotide sequence ID" value="NZ_CP063197.1"/>
</dbReference>
<dbReference type="AlphaFoldDB" id="A0A399FU96"/>
<feature type="region of interest" description="Disordered" evidence="1">
    <location>
        <begin position="78"/>
        <end position="97"/>
    </location>
</feature>
<keyword evidence="2" id="KW-0614">Plasmid</keyword>
<feature type="compositionally biased region" description="Basic and acidic residues" evidence="1">
    <location>
        <begin position="84"/>
        <end position="97"/>
    </location>
</feature>
<geneLocation type="plasmid" evidence="2 3">
    <name>pTH1</name>
</geneLocation>